<evidence type="ECO:0000313" key="2">
    <source>
        <dbReference type="EMBL" id="MBW7468257.1"/>
    </source>
</evidence>
<sequence length="1301" mass="140265">MKQIYLLLSYVNKVNSLKFTVLTVLILISKNPLLAQAPITKEWDKTFGGGEWDHFTTLALATDGGYLVGGFTDANAGGDKSQNSKGSWDYWVVKLNADGTKAWDKTFGGDSSDLLYSAVSTSDGGFLLTGYSNSTKKPNSDKTENPKGSDYYNDYWVIKLNADGTKAWDRTYGGDKDDHLSSVISTPDGGFLLGGSSYSGSSGEKSEEARGLRDYWIVKLYADGTKAWDKTYGGSGDDFSPVLTVSQDGNYLIAGNSNSSSDGDKTETNKGSYDYWIIKVDTNGNKIWDKTYGGNGYDYYPTLAISPDGAILLGGFTDSGIGGDKTDALKGGEDYWVLKLSPDGTKMWDKSYGGPNQDWLKSIVVTADGGYLLGGWSSSASMGDNSGSGYGYSDYWIVKITADGTKVWDKTYGGTGSDMLKSMIATAEGGYLLGGESDSEASGNKVDGVKSGWDYWVVKINDNGTKIWDKSLGGSAYDSFRTLTLAIDNGYLLAGSSSAGSGSGAGSNKSEVSKGATDYWVVKLDVDGKKEWDRTFGGRDGEDLQAVIKTKDGGYLLGGSSGSYASHDVTENSRGITDYWVVKLDSNGNKIWDKRFGGDGYDDLYSLAETPDGGYLLAGNSNSSVSGDKTENNRSSYDYWIVKIDANGNKMWDRTYGGSGYERLFSILTTHDDKIILGGESNSEADGDKTENSKGTFDYWVVKLNDDGSKIWDKTIGGSKIDVLYSISSTLDNKYLLGGWSDSGADGDKTESSVGGDDFWVVKIDSDGNIVWDKTIGSSGYDYLYSISKTADGGFLLGGTSSSEVSGDKSEPSKGGIDYWVVKIDSDGNIVWDKTIGGKGNDDLPSIATTADGGFLLGGTSSSEVSGDKSEPSKGGTDYWVLKYVSAMAPTVTLSGTINSPRGTPINNSRVKLKGSNDKQTLTTSSIGSFSFTPTETGAYSLAPASRGEIDATNGITTLDIVQIQRHILGVKPLATPYKIIAADVNNSGSVTTLDIALIRSLILHNSTSFPGNRNWAFVKSDFLFTDPTNPFPFDSTRTYSKVSELSDQDFIGIKLGDVNDSWDASVARIASAGNLYFNLQDQQVKPGTEVVVPVTVSDFKNVSGYQFTLSWDPEVLEFSRVEHSELEANYGMQSIKQGKLTTVWAEPNGGSLSLPNGAEAFKVRFRIVGGSKAESKVEIGSALTRSVAYTDELEQLNVRSEHAVVKVKAPAYSLFQNYPNPFSQNGTSIRFSIPEQDEVSISIYNSLGQVVKTFKCTYEAGEHELLWDGKNQQGQRLNRGAYFYRMEAGRFTEAKQAIIQ</sequence>
<keyword evidence="3" id="KW-1185">Reference proteome</keyword>
<dbReference type="SUPFAM" id="SSF49384">
    <property type="entry name" value="Carbohydrate-binding domain"/>
    <property type="match status" value="1"/>
</dbReference>
<dbReference type="Pfam" id="PF13860">
    <property type="entry name" value="FlgD_ig"/>
    <property type="match status" value="1"/>
</dbReference>
<dbReference type="SUPFAM" id="SSF49464">
    <property type="entry name" value="Carboxypeptidase regulatory domain-like"/>
    <property type="match status" value="1"/>
</dbReference>
<dbReference type="SUPFAM" id="SSF63446">
    <property type="entry name" value="Type I dockerin domain"/>
    <property type="match status" value="1"/>
</dbReference>
<dbReference type="Proteomes" id="UP000813018">
    <property type="component" value="Unassembled WGS sequence"/>
</dbReference>
<proteinExistence type="predicted"/>
<gene>
    <name evidence="2" type="ORF">K0O23_14370</name>
</gene>
<organism evidence="2 3">
    <name type="scientific">Pontibacter aydingkolensis</name>
    <dbReference type="NCBI Taxonomy" id="1911536"/>
    <lineage>
        <taxon>Bacteria</taxon>
        <taxon>Pseudomonadati</taxon>
        <taxon>Bacteroidota</taxon>
        <taxon>Cytophagia</taxon>
        <taxon>Cytophagales</taxon>
        <taxon>Hymenobacteraceae</taxon>
        <taxon>Pontibacter</taxon>
    </lineage>
</organism>
<dbReference type="Gene3D" id="1.10.1330.10">
    <property type="entry name" value="Dockerin domain"/>
    <property type="match status" value="1"/>
</dbReference>
<protein>
    <submittedName>
        <fullName evidence="2">T9SS type A sorting domain-containing protein</fullName>
    </submittedName>
</protein>
<dbReference type="PROSITE" id="PS51766">
    <property type="entry name" value="DOCKERIN"/>
    <property type="match status" value="1"/>
</dbReference>
<dbReference type="Pfam" id="PF00963">
    <property type="entry name" value="Cohesin"/>
    <property type="match status" value="1"/>
</dbReference>
<dbReference type="InterPro" id="IPR002102">
    <property type="entry name" value="Cohesin_dom"/>
</dbReference>
<dbReference type="Gene3D" id="2.60.40.680">
    <property type="match status" value="1"/>
</dbReference>
<dbReference type="InterPro" id="IPR036439">
    <property type="entry name" value="Dockerin_dom_sf"/>
</dbReference>
<dbReference type="InterPro" id="IPR008965">
    <property type="entry name" value="CBM2/CBM3_carb-bd_dom_sf"/>
</dbReference>
<dbReference type="CDD" id="cd14252">
    <property type="entry name" value="Dockerin_like"/>
    <property type="match status" value="1"/>
</dbReference>
<dbReference type="RefSeq" id="WP_219878128.1">
    <property type="nucleotide sequence ID" value="NZ_JAHYXK010000012.1"/>
</dbReference>
<dbReference type="PANTHER" id="PTHR42754:SF1">
    <property type="entry name" value="LIPOPROTEIN"/>
    <property type="match status" value="1"/>
</dbReference>
<dbReference type="InterPro" id="IPR025965">
    <property type="entry name" value="FlgD/Vpr_Ig-like"/>
</dbReference>
<evidence type="ECO:0000313" key="3">
    <source>
        <dbReference type="Proteomes" id="UP000813018"/>
    </source>
</evidence>
<accession>A0ABS7CWR9</accession>
<dbReference type="InterPro" id="IPR008969">
    <property type="entry name" value="CarboxyPept-like_regulatory"/>
</dbReference>
<dbReference type="InterPro" id="IPR002105">
    <property type="entry name" value="Dockerin_1_rpt"/>
</dbReference>
<dbReference type="PANTHER" id="PTHR42754">
    <property type="entry name" value="ENDOGLUCANASE"/>
    <property type="match status" value="1"/>
</dbReference>
<name>A0ABS7CWR9_9BACT</name>
<comment type="caution">
    <text evidence="2">The sequence shown here is derived from an EMBL/GenBank/DDBJ whole genome shotgun (WGS) entry which is preliminary data.</text>
</comment>
<dbReference type="InterPro" id="IPR026444">
    <property type="entry name" value="Secre_tail"/>
</dbReference>
<evidence type="ECO:0000259" key="1">
    <source>
        <dbReference type="PROSITE" id="PS51766"/>
    </source>
</evidence>
<dbReference type="NCBIfam" id="TIGR04183">
    <property type="entry name" value="Por_Secre_tail"/>
    <property type="match status" value="1"/>
</dbReference>
<feature type="domain" description="Dockerin" evidence="1">
    <location>
        <begin position="943"/>
        <end position="1012"/>
    </location>
</feature>
<dbReference type="EMBL" id="JAHYXK010000012">
    <property type="protein sequence ID" value="MBW7468257.1"/>
    <property type="molecule type" value="Genomic_DNA"/>
</dbReference>
<dbReference type="Gene3D" id="2.60.40.4070">
    <property type="match status" value="1"/>
</dbReference>
<dbReference type="InterPro" id="IPR016134">
    <property type="entry name" value="Dockerin_dom"/>
</dbReference>
<reference evidence="2 3" key="1">
    <citation type="journal article" date="2016" name="Int. J. Syst. Evol. Microbiol.">
        <title>Pontibacter aydingkolensis sp. nov., isolated from soil of a salt lake.</title>
        <authorList>
            <person name="Osman G."/>
            <person name="Zhang T."/>
            <person name="Lou K."/>
            <person name="Gao Y."/>
            <person name="Chang W."/>
            <person name="Lin Q."/>
            <person name="Yang H.M."/>
            <person name="Huo X.D."/>
            <person name="Wang N."/>
        </authorList>
    </citation>
    <scope>NUCLEOTIDE SEQUENCE [LARGE SCALE GENOMIC DNA]</scope>
    <source>
        <strain evidence="2 3">KACC 19255</strain>
    </source>
</reference>
<dbReference type="Pfam" id="PF00404">
    <property type="entry name" value="Dockerin_1"/>
    <property type="match status" value="1"/>
</dbReference>